<accession>A0A2H0V3E1</accession>
<sequence>MSEEINFLPAEAQPKKKKSRDKEEKATEFSQPAPAGGQAETSGSADKKTKGGFGKLFDLLKKENNGQADSSVDLNIKGKQADINKSREDLLREIKNKGEKLMNPEKEAKKKKNKESKEKNPLKEKLNLAAAYSEKKFFLFSGFRDWLKKRKTAKEKRRQERLILRQAKKGEEEKKKELKKQKRLLKKIQKKQTAPKLPENNNRPLNNLPPVPAKAEPPFNRRRFNILGTNLIKGQEFQFFNWSRAVRINIISILVSLLIIGGVWGYLNWLSRQDSGISENDRKILAKEKELQDLKKEVEKFNRLKDKVREAKDLFNKHIYWTNFFSYLENSTLPGVYYESFSGDLTGKYILPVIAKDFKTFITQLQAFQEDKNYIVSAGTEEVEIKEEKNRTGNVTGESASFEMNFGINQEIFYKQ</sequence>
<feature type="region of interest" description="Disordered" evidence="2">
    <location>
        <begin position="67"/>
        <end position="122"/>
    </location>
</feature>
<keyword evidence="3" id="KW-1133">Transmembrane helix</keyword>
<evidence type="ECO:0000313" key="5">
    <source>
        <dbReference type="Proteomes" id="UP000228626"/>
    </source>
</evidence>
<dbReference type="AlphaFoldDB" id="A0A2H0V3E1"/>
<feature type="region of interest" description="Disordered" evidence="2">
    <location>
        <begin position="1"/>
        <end position="49"/>
    </location>
</feature>
<feature type="region of interest" description="Disordered" evidence="2">
    <location>
        <begin position="188"/>
        <end position="214"/>
    </location>
</feature>
<evidence type="ECO:0000256" key="2">
    <source>
        <dbReference type="SAM" id="MobiDB-lite"/>
    </source>
</evidence>
<feature type="compositionally biased region" description="Low complexity" evidence="2">
    <location>
        <begin position="191"/>
        <end position="206"/>
    </location>
</feature>
<feature type="transmembrane region" description="Helical" evidence="3">
    <location>
        <begin position="248"/>
        <end position="267"/>
    </location>
</feature>
<comment type="caution">
    <text evidence="4">The sequence shown here is derived from an EMBL/GenBank/DDBJ whole genome shotgun (WGS) entry which is preliminary data.</text>
</comment>
<reference evidence="5" key="1">
    <citation type="submission" date="2017-09" db="EMBL/GenBank/DDBJ databases">
        <title>Depth-based differentiation of microbial function through sediment-hosted aquifers and enrichment of novel symbionts in the deep terrestrial subsurface.</title>
        <authorList>
            <person name="Probst A.J."/>
            <person name="Ladd B."/>
            <person name="Jarett J.K."/>
            <person name="Geller-Mcgrath D.E."/>
            <person name="Sieber C.M.K."/>
            <person name="Emerson J.B."/>
            <person name="Anantharaman K."/>
            <person name="Thomas B.C."/>
            <person name="Malmstrom R."/>
            <person name="Stieglmeier M."/>
            <person name="Klingl A."/>
            <person name="Woyke T."/>
            <person name="Ryan C.M."/>
            <person name="Banfield J.F."/>
        </authorList>
    </citation>
    <scope>NUCLEOTIDE SEQUENCE [LARGE SCALE GENOMIC DNA]</scope>
</reference>
<evidence type="ECO:0000313" key="4">
    <source>
        <dbReference type="EMBL" id="PIR92850.1"/>
    </source>
</evidence>
<gene>
    <name evidence="4" type="ORF">COT99_03945</name>
</gene>
<organism evidence="4 5">
    <name type="scientific">Candidatus Falkowbacteria bacterium CG10_big_fil_rev_8_21_14_0_10_43_10</name>
    <dbReference type="NCBI Taxonomy" id="1974567"/>
    <lineage>
        <taxon>Bacteria</taxon>
        <taxon>Candidatus Falkowiibacteriota</taxon>
    </lineage>
</organism>
<protein>
    <submittedName>
        <fullName evidence="4">Uncharacterized protein</fullName>
    </submittedName>
</protein>
<feature type="coiled-coil region" evidence="1">
    <location>
        <begin position="277"/>
        <end position="314"/>
    </location>
</feature>
<proteinExistence type="predicted"/>
<keyword evidence="3" id="KW-0812">Transmembrane</keyword>
<evidence type="ECO:0000256" key="1">
    <source>
        <dbReference type="SAM" id="Coils"/>
    </source>
</evidence>
<keyword evidence="1" id="KW-0175">Coiled coil</keyword>
<dbReference type="Proteomes" id="UP000228626">
    <property type="component" value="Unassembled WGS sequence"/>
</dbReference>
<feature type="compositionally biased region" description="Basic and acidic residues" evidence="2">
    <location>
        <begin position="79"/>
        <end position="108"/>
    </location>
</feature>
<dbReference type="EMBL" id="PFAR01000047">
    <property type="protein sequence ID" value="PIR92850.1"/>
    <property type="molecule type" value="Genomic_DNA"/>
</dbReference>
<evidence type="ECO:0000256" key="3">
    <source>
        <dbReference type="SAM" id="Phobius"/>
    </source>
</evidence>
<name>A0A2H0V3E1_9BACT</name>
<keyword evidence="3" id="KW-0472">Membrane</keyword>